<dbReference type="Proteomes" id="UP000294616">
    <property type="component" value="Unassembled WGS sequence"/>
</dbReference>
<evidence type="ECO:0000313" key="1">
    <source>
        <dbReference type="EMBL" id="TCK85606.1"/>
    </source>
</evidence>
<dbReference type="GO" id="GO:0004521">
    <property type="term" value="F:RNA endonuclease activity"/>
    <property type="evidence" value="ECO:0007669"/>
    <property type="project" value="TreeGrafter"/>
</dbReference>
<sequence length="316" mass="36426">MNKILNDFLVLTSSGLYCTYGGFYIDPKVPVGCALISHAHADHACPGNQLVYCTPATQAIMECRYGNNASMSFIPKDFYQEFFINDIQIILFSAGHVLGSAQILMVYKEVRYLYTGDYKMQEDATCEPIDYVKADVLITESTFANPSVKHPNPDSEIQQLSEIPYNILLGAYPLGKAQRINHLINIHCPNKIVLLHHSIMRIHKIYEHFGVNKLLYKPYDRKIMKQQRNQEFVYIVPPVTFNSSIKVGDMVRVFASGWEYLQKNNNTSLYISDHVDWNDIIEYIKYVEPQEIWTIHGDGYKLEEYYKEMIPVKKLG</sequence>
<name>A0A4R1M0Z5_9SPHI</name>
<evidence type="ECO:0000313" key="2">
    <source>
        <dbReference type="Proteomes" id="UP000294616"/>
    </source>
</evidence>
<dbReference type="AlphaFoldDB" id="A0A4R1M0Z5"/>
<protein>
    <submittedName>
        <fullName evidence="1">Putative mRNA 3-end processing factor</fullName>
    </submittedName>
</protein>
<accession>A0A4R1M0Z5</accession>
<dbReference type="Gene3D" id="3.60.15.10">
    <property type="entry name" value="Ribonuclease Z/Hydroxyacylglutathione hydrolase-like"/>
    <property type="match status" value="1"/>
</dbReference>
<dbReference type="PANTHER" id="PTHR11203:SF49">
    <property type="entry name" value="BLL1145 PROTEIN"/>
    <property type="match status" value="1"/>
</dbReference>
<comment type="caution">
    <text evidence="1">The sequence shown here is derived from an EMBL/GenBank/DDBJ whole genome shotgun (WGS) entry which is preliminary data.</text>
</comment>
<organism evidence="1 2">
    <name type="scientific">Albibacterium bauzanense</name>
    <dbReference type="NCBI Taxonomy" id="653929"/>
    <lineage>
        <taxon>Bacteria</taxon>
        <taxon>Pseudomonadati</taxon>
        <taxon>Bacteroidota</taxon>
        <taxon>Sphingobacteriia</taxon>
        <taxon>Sphingobacteriales</taxon>
        <taxon>Sphingobacteriaceae</taxon>
        <taxon>Albibacterium</taxon>
    </lineage>
</organism>
<reference evidence="1 2" key="1">
    <citation type="submission" date="2019-03" db="EMBL/GenBank/DDBJ databases">
        <title>Genomic Encyclopedia of Archaeal and Bacterial Type Strains, Phase II (KMG-II): from individual species to whole genera.</title>
        <authorList>
            <person name="Goeker M."/>
        </authorList>
    </citation>
    <scope>NUCLEOTIDE SEQUENCE [LARGE SCALE GENOMIC DNA]</scope>
    <source>
        <strain evidence="1 2">DSM 22554</strain>
    </source>
</reference>
<proteinExistence type="predicted"/>
<dbReference type="RefSeq" id="WP_246012747.1">
    <property type="nucleotide sequence ID" value="NZ_SMGO01000001.1"/>
</dbReference>
<dbReference type="InterPro" id="IPR036866">
    <property type="entry name" value="RibonucZ/Hydroxyglut_hydro"/>
</dbReference>
<dbReference type="SUPFAM" id="SSF56281">
    <property type="entry name" value="Metallo-hydrolase/oxidoreductase"/>
    <property type="match status" value="1"/>
</dbReference>
<gene>
    <name evidence="1" type="ORF">C8N28_0918</name>
</gene>
<dbReference type="EMBL" id="SMGO01000001">
    <property type="protein sequence ID" value="TCK85606.1"/>
    <property type="molecule type" value="Genomic_DNA"/>
</dbReference>
<dbReference type="InterPro" id="IPR050698">
    <property type="entry name" value="MBL"/>
</dbReference>
<dbReference type="PANTHER" id="PTHR11203">
    <property type="entry name" value="CLEAVAGE AND POLYADENYLATION SPECIFICITY FACTOR FAMILY MEMBER"/>
    <property type="match status" value="1"/>
</dbReference>
<keyword evidence="2" id="KW-1185">Reference proteome</keyword>